<keyword evidence="1" id="KW-0732">Signal</keyword>
<evidence type="ECO:0000313" key="3">
    <source>
        <dbReference type="EMBL" id="MDR6531365.1"/>
    </source>
</evidence>
<evidence type="ECO:0000256" key="1">
    <source>
        <dbReference type="SAM" id="SignalP"/>
    </source>
</evidence>
<reference evidence="3 4" key="1">
    <citation type="submission" date="2023-07" db="EMBL/GenBank/DDBJ databases">
        <title>Sorghum-associated microbial communities from plants grown in Nebraska, USA.</title>
        <authorList>
            <person name="Schachtman D."/>
        </authorList>
    </citation>
    <scope>NUCLEOTIDE SEQUENCE [LARGE SCALE GENOMIC DNA]</scope>
    <source>
        <strain evidence="3 4">DS2154</strain>
    </source>
</reference>
<dbReference type="SUPFAM" id="SSF53474">
    <property type="entry name" value="alpha/beta-Hydrolases"/>
    <property type="match status" value="1"/>
</dbReference>
<comment type="caution">
    <text evidence="3">The sequence shown here is derived from an EMBL/GenBank/DDBJ whole genome shotgun (WGS) entry which is preliminary data.</text>
</comment>
<keyword evidence="3" id="KW-0378">Hydrolase</keyword>
<name>A0ABU1MYV8_9CAUL</name>
<dbReference type="Gene3D" id="3.40.50.1820">
    <property type="entry name" value="alpha/beta hydrolase"/>
    <property type="match status" value="1"/>
</dbReference>
<gene>
    <name evidence="3" type="ORF">J2800_002107</name>
</gene>
<dbReference type="EC" id="3.1.1.5" evidence="3"/>
<dbReference type="Pfam" id="PF12146">
    <property type="entry name" value="Hydrolase_4"/>
    <property type="match status" value="1"/>
</dbReference>
<dbReference type="InterPro" id="IPR029058">
    <property type="entry name" value="AB_hydrolase_fold"/>
</dbReference>
<keyword evidence="4" id="KW-1185">Reference proteome</keyword>
<dbReference type="InterPro" id="IPR022742">
    <property type="entry name" value="Hydrolase_4"/>
</dbReference>
<feature type="domain" description="Serine aminopeptidase S33" evidence="2">
    <location>
        <begin position="73"/>
        <end position="327"/>
    </location>
</feature>
<feature type="chain" id="PRO_5047297213" evidence="1">
    <location>
        <begin position="23"/>
        <end position="350"/>
    </location>
</feature>
<evidence type="ECO:0000313" key="4">
    <source>
        <dbReference type="Proteomes" id="UP001262754"/>
    </source>
</evidence>
<accession>A0ABU1MYV8</accession>
<dbReference type="GO" id="GO:0004622">
    <property type="term" value="F:phosphatidylcholine lysophospholipase activity"/>
    <property type="evidence" value="ECO:0007669"/>
    <property type="project" value="UniProtKB-EC"/>
</dbReference>
<feature type="signal peptide" evidence="1">
    <location>
        <begin position="1"/>
        <end position="22"/>
    </location>
</feature>
<proteinExistence type="predicted"/>
<sequence>MRRRLPVFALALLLLAPPLASCGDEGVRAPFAESRTPPSLDVRFQPPAGWAWGYVKVGDDLVQRYGVSAPQGAPRGQILILPAYGESAEAWFETARDLNDLDYVVWILERQGQGGSERATPWRDLGHATSFAPDVTATRAMVTAVIRPNGRDPFVILGAGDGGLVALRALEEGLRADAAILSSPNFDIADLPRPKGELIRLARWARGLKLGFMRYPGQAGWKREGPDGVAGRLTDDRARGAVQQAWQLANPDLRMGAPSLAWYAAFYDVVDATGRDLKRVDIPVVMLDAGQDVKALPRPQGEVCAALPRCAETRYPTARHALHLETDSVRASWLKAIDDTLRTAPASPAP</sequence>
<dbReference type="RefSeq" id="WP_163231266.1">
    <property type="nucleotide sequence ID" value="NZ_CP048815.1"/>
</dbReference>
<dbReference type="EMBL" id="JAVDRL010000005">
    <property type="protein sequence ID" value="MDR6531365.1"/>
    <property type="molecule type" value="Genomic_DNA"/>
</dbReference>
<evidence type="ECO:0000259" key="2">
    <source>
        <dbReference type="Pfam" id="PF12146"/>
    </source>
</evidence>
<dbReference type="Proteomes" id="UP001262754">
    <property type="component" value="Unassembled WGS sequence"/>
</dbReference>
<protein>
    <submittedName>
        <fullName evidence="3">Lysophospholipase</fullName>
        <ecNumber evidence="3">3.1.1.5</ecNumber>
    </submittedName>
</protein>
<organism evidence="3 4">
    <name type="scientific">Caulobacter rhizosphaerae</name>
    <dbReference type="NCBI Taxonomy" id="2010972"/>
    <lineage>
        <taxon>Bacteria</taxon>
        <taxon>Pseudomonadati</taxon>
        <taxon>Pseudomonadota</taxon>
        <taxon>Alphaproteobacteria</taxon>
        <taxon>Caulobacterales</taxon>
        <taxon>Caulobacteraceae</taxon>
        <taxon>Caulobacter</taxon>
    </lineage>
</organism>